<feature type="compositionally biased region" description="Polar residues" evidence="2">
    <location>
        <begin position="404"/>
        <end position="423"/>
    </location>
</feature>
<dbReference type="Gene3D" id="1.20.1270.60">
    <property type="entry name" value="Arfaptin homology (AH) domain/BAR domain"/>
    <property type="match status" value="1"/>
</dbReference>
<feature type="region of interest" description="Disordered" evidence="2">
    <location>
        <begin position="404"/>
        <end position="488"/>
    </location>
</feature>
<dbReference type="InterPro" id="IPR046868">
    <property type="entry name" value="BAR_4"/>
</dbReference>
<feature type="domain" description="PH" evidence="3">
    <location>
        <begin position="298"/>
        <end position="406"/>
    </location>
</feature>
<reference evidence="4 5" key="1">
    <citation type="journal article" date="2014" name="BMC Genomics">
        <title>Genome sequencing of four Aureobasidium pullulans varieties: biotechnological potential, stress tolerance, and description of new species.</title>
        <authorList>
            <person name="Gostin Ar C."/>
            <person name="Ohm R.A."/>
            <person name="Kogej T."/>
            <person name="Sonjak S."/>
            <person name="Turk M."/>
            <person name="Zajc J."/>
            <person name="Zalar P."/>
            <person name="Grube M."/>
            <person name="Sun H."/>
            <person name="Han J."/>
            <person name="Sharma A."/>
            <person name="Chiniquy J."/>
            <person name="Ngan C.Y."/>
            <person name="Lipzen A."/>
            <person name="Barry K."/>
            <person name="Grigoriev I.V."/>
            <person name="Gunde-Cimerman N."/>
        </authorList>
    </citation>
    <scope>NUCLEOTIDE SEQUENCE [LARGE SCALE GENOMIC DNA]</scope>
    <source>
        <strain evidence="4 5">EXF-150</strain>
    </source>
</reference>
<dbReference type="InterPro" id="IPR027267">
    <property type="entry name" value="AH/BAR_dom_sf"/>
</dbReference>
<dbReference type="GeneID" id="40742597"/>
<evidence type="ECO:0000256" key="2">
    <source>
        <dbReference type="SAM" id="MobiDB-lite"/>
    </source>
</evidence>
<dbReference type="HOGENOM" id="CLU_038067_0_0_1"/>
<feature type="region of interest" description="Disordered" evidence="2">
    <location>
        <begin position="1"/>
        <end position="24"/>
    </location>
</feature>
<dbReference type="Proteomes" id="UP000030706">
    <property type="component" value="Unassembled WGS sequence"/>
</dbReference>
<dbReference type="InterPro" id="IPR011993">
    <property type="entry name" value="PH-like_dom_sf"/>
</dbReference>
<dbReference type="STRING" id="1043002.A0A074XZ03"/>
<dbReference type="Pfam" id="PF20400">
    <property type="entry name" value="BAR_4"/>
    <property type="match status" value="1"/>
</dbReference>
<protein>
    <submittedName>
        <fullName evidence="4">PH domain-containing protein</fullName>
    </submittedName>
</protein>
<sequence length="488" mass="53973">MSHAEQNLPTRTATNATDDDAIPDEDTSEVTKLFHERLQAWKHACGYLEDYISATEKLQHTHAKEYEKVLKTVSHPLKEGHHFDQNLGGIAGTFDTIRSNTQGISNSHAETAKTIKGSVLPIFERLHTEIKNKTKELTKGAGKGGKLVDKARQTSQKHIEQLGQHTAAFDSTGGKIHAHEDPYILQRGVYHRLNKQIIEENNNRNDIIAVQNSFAQFEAHILTTIQNGLGQFNQIVGNQAEQTRTMYGNMTSTAQQIAPDFEWNGFVQRNNQVLIDPNAPPRSMSNISFPNQNHRATEPLIAGSLERKGKLLKKYEAAFWVITPSKFMHEFKTDDDFAKDPTPETSLYLPDCMVGAVDGLKFQVKGKDVSGSSFGNKLSMAHEYAFKAHTPQEAQKWWETLRSSTGSTTNELPPTSPSESRQPSAAMGSAVTPEKSASSEYPSEPTKVFTEEDTRPQTTDAAALEAERKEAAYSAAGPTDGVATHSKV</sequence>
<dbReference type="PANTHER" id="PTHR31941">
    <property type="entry name" value="CYTOSKELETAL SIGNALING PROTEIN SLM1"/>
    <property type="match status" value="1"/>
</dbReference>
<dbReference type="SUPFAM" id="SSF103657">
    <property type="entry name" value="BAR/IMD domain-like"/>
    <property type="match status" value="1"/>
</dbReference>
<dbReference type="SMART" id="SM00233">
    <property type="entry name" value="PH"/>
    <property type="match status" value="1"/>
</dbReference>
<keyword evidence="5" id="KW-1185">Reference proteome</keyword>
<dbReference type="InterPro" id="IPR046869">
    <property type="entry name" value="SLM1/RGC1-like_PH"/>
</dbReference>
<feature type="compositionally biased region" description="Polar residues" evidence="2">
    <location>
        <begin position="1"/>
        <end position="11"/>
    </location>
</feature>
<name>A0A074XZ03_AURPU</name>
<dbReference type="EMBL" id="KL584977">
    <property type="protein sequence ID" value="KEQ87197.1"/>
    <property type="molecule type" value="Genomic_DNA"/>
</dbReference>
<evidence type="ECO:0000256" key="1">
    <source>
        <dbReference type="ARBA" id="ARBA00022553"/>
    </source>
</evidence>
<proteinExistence type="predicted"/>
<dbReference type="OrthoDB" id="2264563at2759"/>
<dbReference type="AlphaFoldDB" id="A0A074XZ03"/>
<gene>
    <name evidence="4" type="ORF">M438DRAFT_268858</name>
</gene>
<evidence type="ECO:0000313" key="5">
    <source>
        <dbReference type="Proteomes" id="UP000030706"/>
    </source>
</evidence>
<accession>A0A074XZ03</accession>
<keyword evidence="1" id="KW-0597">Phosphoprotein</keyword>
<dbReference type="InterPro" id="IPR001849">
    <property type="entry name" value="PH_domain"/>
</dbReference>
<dbReference type="SUPFAM" id="SSF50729">
    <property type="entry name" value="PH domain-like"/>
    <property type="match status" value="1"/>
</dbReference>
<evidence type="ECO:0000259" key="3">
    <source>
        <dbReference type="PROSITE" id="PS50003"/>
    </source>
</evidence>
<dbReference type="Pfam" id="PF20399">
    <property type="entry name" value="PH_20"/>
    <property type="match status" value="1"/>
</dbReference>
<dbReference type="PANTHER" id="PTHR31941:SF1">
    <property type="entry name" value="CYTOSKELETAL SIGNALING PROTEIN SLM1"/>
    <property type="match status" value="1"/>
</dbReference>
<organism evidence="4 5">
    <name type="scientific">Aureobasidium pullulans EXF-150</name>
    <dbReference type="NCBI Taxonomy" id="1043002"/>
    <lineage>
        <taxon>Eukaryota</taxon>
        <taxon>Fungi</taxon>
        <taxon>Dikarya</taxon>
        <taxon>Ascomycota</taxon>
        <taxon>Pezizomycotina</taxon>
        <taxon>Dothideomycetes</taxon>
        <taxon>Dothideomycetidae</taxon>
        <taxon>Dothideales</taxon>
        <taxon>Saccotheciaceae</taxon>
        <taxon>Aureobasidium</taxon>
    </lineage>
</organism>
<dbReference type="RefSeq" id="XP_029763384.1">
    <property type="nucleotide sequence ID" value="XM_029900291.1"/>
</dbReference>
<dbReference type="CDD" id="cd13311">
    <property type="entry name" value="PH_Slm1"/>
    <property type="match status" value="1"/>
</dbReference>
<dbReference type="Gene3D" id="2.30.29.30">
    <property type="entry name" value="Pleckstrin-homology domain (PH domain)/Phosphotyrosine-binding domain (PTB)"/>
    <property type="match status" value="1"/>
</dbReference>
<evidence type="ECO:0000313" key="4">
    <source>
        <dbReference type="EMBL" id="KEQ87197.1"/>
    </source>
</evidence>
<dbReference type="InterPro" id="IPR043453">
    <property type="entry name" value="Slm1_PH"/>
</dbReference>
<dbReference type="PROSITE" id="PS50003">
    <property type="entry name" value="PH_DOMAIN"/>
    <property type="match status" value="1"/>
</dbReference>